<protein>
    <submittedName>
        <fullName evidence="1">Uncharacterized protein</fullName>
    </submittedName>
</protein>
<reference evidence="1 2" key="1">
    <citation type="submission" date="2018-12" db="EMBL/GenBank/DDBJ databases">
        <authorList>
            <person name="Criscuolo A."/>
        </authorList>
    </citation>
    <scope>NUCLEOTIDE SEQUENCE [LARGE SCALE GENOMIC DNA]</scope>
    <source>
        <strain evidence="1">ACIP1116281</strain>
    </source>
</reference>
<dbReference type="SUPFAM" id="SSF159275">
    <property type="entry name" value="PA1994-like"/>
    <property type="match status" value="1"/>
</dbReference>
<dbReference type="InterPro" id="IPR009467">
    <property type="entry name" value="Glycolipid-bd_prot_put"/>
</dbReference>
<evidence type="ECO:0000313" key="2">
    <source>
        <dbReference type="Proteomes" id="UP000268844"/>
    </source>
</evidence>
<evidence type="ECO:0000313" key="1">
    <source>
        <dbReference type="EMBL" id="VDS06398.1"/>
    </source>
</evidence>
<dbReference type="Pfam" id="PF06475">
    <property type="entry name" value="Glycolipid_bind"/>
    <property type="match status" value="1"/>
</dbReference>
<sequence>MTLNRSIRWRGLDLDTLEHAHIIANTRDTRIRGAIIGPDFGLFYRIKLDENGHTRTVKIERADGRGIELFSDGAGSWSDDRAEPIPALRGCIDVDIWPTPLTNALPIWRHDWTDQPTRFAMAWIDATDLSYQRSEQIYTRLDPTHFRYQSADFEAVLEVDADGLVTDYPGLFARQR</sequence>
<dbReference type="AlphaFoldDB" id="A0A447IG16"/>
<dbReference type="EMBL" id="UZWD01000046">
    <property type="protein sequence ID" value="VDS06398.1"/>
    <property type="molecule type" value="Genomic_DNA"/>
</dbReference>
<dbReference type="OrthoDB" id="7347529at2"/>
<dbReference type="Proteomes" id="UP000268844">
    <property type="component" value="Unassembled WGS sequence"/>
</dbReference>
<dbReference type="RefSeq" id="WP_126151916.1">
    <property type="nucleotide sequence ID" value="NZ_JBHTMH010000003.1"/>
</dbReference>
<accession>A0A447IG16</accession>
<gene>
    <name evidence="1" type="ORF">DEVEQU_03562</name>
</gene>
<proteinExistence type="predicted"/>
<name>A0A447IG16_9HYPH</name>
<organism evidence="1 2">
    <name type="scientific">Devosia equisanguinis</name>
    <dbReference type="NCBI Taxonomy" id="2490941"/>
    <lineage>
        <taxon>Bacteria</taxon>
        <taxon>Pseudomonadati</taxon>
        <taxon>Pseudomonadota</taxon>
        <taxon>Alphaproteobacteria</taxon>
        <taxon>Hyphomicrobiales</taxon>
        <taxon>Devosiaceae</taxon>
        <taxon>Devosia</taxon>
    </lineage>
</organism>
<keyword evidence="2" id="KW-1185">Reference proteome</keyword>